<dbReference type="PANTHER" id="PTHR23521">
    <property type="entry name" value="TRANSPORTER MFS SUPERFAMILY"/>
    <property type="match status" value="1"/>
</dbReference>
<feature type="transmembrane region" description="Helical" evidence="4">
    <location>
        <begin position="41"/>
        <end position="64"/>
    </location>
</feature>
<keyword evidence="2 4" id="KW-1133">Transmembrane helix</keyword>
<keyword evidence="6" id="KW-1185">Reference proteome</keyword>
<keyword evidence="3 4" id="KW-0472">Membrane</keyword>
<feature type="transmembrane region" description="Helical" evidence="4">
    <location>
        <begin position="329"/>
        <end position="350"/>
    </location>
</feature>
<protein>
    <submittedName>
        <fullName evidence="5">MFS transporter</fullName>
    </submittedName>
</protein>
<feature type="transmembrane region" description="Helical" evidence="4">
    <location>
        <begin position="263"/>
        <end position="281"/>
    </location>
</feature>
<dbReference type="InterPro" id="IPR047200">
    <property type="entry name" value="MFS_YcaD-like"/>
</dbReference>
<accession>A0AA41Z5K4</accession>
<dbReference type="CDD" id="cd17477">
    <property type="entry name" value="MFS_YcaD_like"/>
    <property type="match status" value="1"/>
</dbReference>
<feature type="transmembrane region" description="Helical" evidence="4">
    <location>
        <begin position="130"/>
        <end position="152"/>
    </location>
</feature>
<feature type="transmembrane region" description="Helical" evidence="4">
    <location>
        <begin position="96"/>
        <end position="118"/>
    </location>
</feature>
<feature type="transmembrane region" description="Helical" evidence="4">
    <location>
        <begin position="198"/>
        <end position="220"/>
    </location>
</feature>
<dbReference type="InterPro" id="IPR036259">
    <property type="entry name" value="MFS_trans_sf"/>
</dbReference>
<reference evidence="5" key="1">
    <citation type="submission" date="2022-05" db="EMBL/GenBank/DDBJ databases">
        <authorList>
            <person name="Pankratov T."/>
        </authorList>
    </citation>
    <scope>NUCLEOTIDE SEQUENCE</scope>
    <source>
        <strain evidence="5">BP6-180914</strain>
    </source>
</reference>
<evidence type="ECO:0000256" key="1">
    <source>
        <dbReference type="ARBA" id="ARBA00022692"/>
    </source>
</evidence>
<dbReference type="Pfam" id="PF07690">
    <property type="entry name" value="MFS_1"/>
    <property type="match status" value="1"/>
</dbReference>
<gene>
    <name evidence="5" type="ORF">M8523_22225</name>
</gene>
<dbReference type="EMBL" id="JAMOIM010000017">
    <property type="protein sequence ID" value="MCW6510735.1"/>
    <property type="molecule type" value="Genomic_DNA"/>
</dbReference>
<evidence type="ECO:0000256" key="2">
    <source>
        <dbReference type="ARBA" id="ARBA00022989"/>
    </source>
</evidence>
<evidence type="ECO:0000256" key="3">
    <source>
        <dbReference type="ARBA" id="ARBA00023136"/>
    </source>
</evidence>
<evidence type="ECO:0000313" key="6">
    <source>
        <dbReference type="Proteomes" id="UP001165667"/>
    </source>
</evidence>
<dbReference type="Gene3D" id="1.20.1250.20">
    <property type="entry name" value="MFS general substrate transporter like domains"/>
    <property type="match status" value="2"/>
</dbReference>
<organism evidence="5 6">
    <name type="scientific">Lichenifustis flavocetrariae</name>
    <dbReference type="NCBI Taxonomy" id="2949735"/>
    <lineage>
        <taxon>Bacteria</taxon>
        <taxon>Pseudomonadati</taxon>
        <taxon>Pseudomonadota</taxon>
        <taxon>Alphaproteobacteria</taxon>
        <taxon>Hyphomicrobiales</taxon>
        <taxon>Lichenihabitantaceae</taxon>
        <taxon>Lichenifustis</taxon>
    </lineage>
</organism>
<dbReference type="GO" id="GO:0022857">
    <property type="term" value="F:transmembrane transporter activity"/>
    <property type="evidence" value="ECO:0007669"/>
    <property type="project" value="InterPro"/>
</dbReference>
<dbReference type="GO" id="GO:0005886">
    <property type="term" value="C:plasma membrane"/>
    <property type="evidence" value="ECO:0007669"/>
    <property type="project" value="TreeGrafter"/>
</dbReference>
<evidence type="ECO:0000256" key="4">
    <source>
        <dbReference type="SAM" id="Phobius"/>
    </source>
</evidence>
<keyword evidence="1 4" id="KW-0812">Transmembrane</keyword>
<dbReference type="SUPFAM" id="SSF103473">
    <property type="entry name" value="MFS general substrate transporter"/>
    <property type="match status" value="1"/>
</dbReference>
<feature type="transmembrane region" description="Helical" evidence="4">
    <location>
        <begin position="71"/>
        <end position="90"/>
    </location>
</feature>
<feature type="transmembrane region" description="Helical" evidence="4">
    <location>
        <begin position="287"/>
        <end position="308"/>
    </location>
</feature>
<comment type="caution">
    <text evidence="5">The sequence shown here is derived from an EMBL/GenBank/DDBJ whole genome shotgun (WGS) entry which is preliminary data.</text>
</comment>
<dbReference type="RefSeq" id="WP_282587105.1">
    <property type="nucleotide sequence ID" value="NZ_JAMOIM010000017.1"/>
</dbReference>
<feature type="transmembrane region" description="Helical" evidence="4">
    <location>
        <begin position="232"/>
        <end position="251"/>
    </location>
</feature>
<feature type="transmembrane region" description="Helical" evidence="4">
    <location>
        <begin position="158"/>
        <end position="177"/>
    </location>
</feature>
<evidence type="ECO:0000313" key="5">
    <source>
        <dbReference type="EMBL" id="MCW6510735.1"/>
    </source>
</evidence>
<dbReference type="InterPro" id="IPR011701">
    <property type="entry name" value="MFS"/>
</dbReference>
<proteinExistence type="predicted"/>
<feature type="transmembrane region" description="Helical" evidence="4">
    <location>
        <begin position="356"/>
        <end position="375"/>
    </location>
</feature>
<dbReference type="AlphaFoldDB" id="A0AA41Z5K4"/>
<dbReference type="Proteomes" id="UP001165667">
    <property type="component" value="Unassembled WGS sequence"/>
</dbReference>
<sequence length="396" mass="41116">MPTASSIAALLLSVFVLITGNGLLNTLVPLRTKLDGFPEMAIGLIGSAYFVGMLVGTFVSAAIIRKTGAKTAFGIFAGLTVLSALVFPVLPNAVVWIALRALLGFAFAGLYAVIEAWLNARSDNSNRGRVYALYQIVTFAGSAAGQEMIAFTKPQAELLFGLAALCLAAAVVPLALSKGAAPRVSRSVSLQLRWMARLSPIGTVAALCIGAANGSFYSLAPVYGLGLGLSSAKVATFMTATILGTAAAVYPVARLSDGHDRRIVLTVFAAIGVLAESMLAMTSHGSMMLLSCLGLSVGASTMVLYTVAISHVNDRAGPENGVEVSSTMLFLYCVGAIIGPATASAAMSWYGPSALFVQNAIIHTALVGFIAWRLLARERLTLAAQPLRLTARARLG</sequence>
<dbReference type="PANTHER" id="PTHR23521:SF3">
    <property type="entry name" value="MFS TRANSPORTER"/>
    <property type="match status" value="1"/>
</dbReference>
<name>A0AA41Z5K4_9HYPH</name>